<evidence type="ECO:0000313" key="1">
    <source>
        <dbReference type="EMBL" id="NAS13158.1"/>
    </source>
</evidence>
<organism evidence="1 2">
    <name type="scientific">Poritiphilus flavus</name>
    <dbReference type="NCBI Taxonomy" id="2697053"/>
    <lineage>
        <taxon>Bacteria</taxon>
        <taxon>Pseudomonadati</taxon>
        <taxon>Bacteroidota</taxon>
        <taxon>Flavobacteriia</taxon>
        <taxon>Flavobacteriales</taxon>
        <taxon>Flavobacteriaceae</taxon>
        <taxon>Poritiphilus</taxon>
    </lineage>
</organism>
<dbReference type="PROSITE" id="PS51257">
    <property type="entry name" value="PROKAR_LIPOPROTEIN"/>
    <property type="match status" value="1"/>
</dbReference>
<dbReference type="RefSeq" id="WP_161436199.1">
    <property type="nucleotide sequence ID" value="NZ_WXYO01000006.1"/>
</dbReference>
<evidence type="ECO:0008006" key="3">
    <source>
        <dbReference type="Google" id="ProtNLM"/>
    </source>
</evidence>
<reference evidence="1 2" key="1">
    <citation type="submission" date="2020-01" db="EMBL/GenBank/DDBJ databases">
        <title>Bacteria diversity of Porities sp.</title>
        <authorList>
            <person name="Wang G."/>
        </authorList>
    </citation>
    <scope>NUCLEOTIDE SEQUENCE [LARGE SCALE GENOMIC DNA]</scope>
    <source>
        <strain evidence="1 2">R33</strain>
    </source>
</reference>
<dbReference type="EMBL" id="WXYO01000006">
    <property type="protein sequence ID" value="NAS13158.1"/>
    <property type="molecule type" value="Genomic_DNA"/>
</dbReference>
<name>A0A6L9EF86_9FLAO</name>
<keyword evidence="2" id="KW-1185">Reference proteome</keyword>
<dbReference type="AlphaFoldDB" id="A0A6L9EF86"/>
<proteinExistence type="predicted"/>
<sequence>MMNKSIGKIVGLISILLILSCSKDEDNSQNTAGPENLTGTTWRSSVFPGTDVEYALLEFLSQTQVQGSTKRPEQEIQIDWTGIYEIVNDSIFIDYEVEGLKGRITDIEIIFTTEESFEIRFVKQ</sequence>
<dbReference type="Proteomes" id="UP000475249">
    <property type="component" value="Unassembled WGS sequence"/>
</dbReference>
<gene>
    <name evidence="1" type="ORF">GTQ38_14170</name>
</gene>
<evidence type="ECO:0000313" key="2">
    <source>
        <dbReference type="Proteomes" id="UP000475249"/>
    </source>
</evidence>
<protein>
    <recommendedName>
        <fullName evidence="3">Lipoprotein</fullName>
    </recommendedName>
</protein>
<comment type="caution">
    <text evidence="1">The sequence shown here is derived from an EMBL/GenBank/DDBJ whole genome shotgun (WGS) entry which is preliminary data.</text>
</comment>
<accession>A0A6L9EF86</accession>